<accession>A0AAE0H3N4</accession>
<protein>
    <submittedName>
        <fullName evidence="1">Uncharacterized protein</fullName>
    </submittedName>
</protein>
<dbReference type="Proteomes" id="UP001190700">
    <property type="component" value="Unassembled WGS sequence"/>
</dbReference>
<sequence length="397" mass="43512">MDLANEWLQLARDSVPSEGAHLSTHSTRKGATTCARAVGVVMGKVCFLGRWARMFAAVQSYIDPTAVPDQATWGYFGWLAPPDMKGWEARGMETPRVVAVAQCRKLEGRQRHLPKPYHHPLAHGRHPLLLVNLWVARHRVGMRLEGCWARALQVARHRVGMRLEGCWTQAPQERDAALGDRWRAQLGEHPGTKLVITATQAALAISIQGTYRPEALAFTHTPVRARGLACLPATEEAVLVCTGALLRRGTVAEGGMQPYLPVITNYLEDIGFDGPAKGRAVVRMLKGVASLQAQVLAEAGQQETERGCQRKRFCWPKTGAVVQEQDAALSQKRATYVLQQVRTKQRLVIPLQAVSGLPEILEGWARLRGPVEPTDRFWPGSLGRAVLTGPGPLGTPG</sequence>
<evidence type="ECO:0000313" key="2">
    <source>
        <dbReference type="Proteomes" id="UP001190700"/>
    </source>
</evidence>
<dbReference type="AlphaFoldDB" id="A0AAE0H3N4"/>
<dbReference type="EMBL" id="LGRX02000153">
    <property type="protein sequence ID" value="KAK3289389.1"/>
    <property type="molecule type" value="Genomic_DNA"/>
</dbReference>
<comment type="caution">
    <text evidence="1">The sequence shown here is derived from an EMBL/GenBank/DDBJ whole genome shotgun (WGS) entry which is preliminary data.</text>
</comment>
<keyword evidence="2" id="KW-1185">Reference proteome</keyword>
<evidence type="ECO:0000313" key="1">
    <source>
        <dbReference type="EMBL" id="KAK3289389.1"/>
    </source>
</evidence>
<gene>
    <name evidence="1" type="ORF">CYMTET_3188</name>
</gene>
<proteinExistence type="predicted"/>
<reference evidence="1 2" key="1">
    <citation type="journal article" date="2015" name="Genome Biol. Evol.">
        <title>Comparative Genomics of a Bacterivorous Green Alga Reveals Evolutionary Causalities and Consequences of Phago-Mixotrophic Mode of Nutrition.</title>
        <authorList>
            <person name="Burns J.A."/>
            <person name="Paasch A."/>
            <person name="Narechania A."/>
            <person name="Kim E."/>
        </authorList>
    </citation>
    <scope>NUCLEOTIDE SEQUENCE [LARGE SCALE GENOMIC DNA]</scope>
    <source>
        <strain evidence="1 2">PLY_AMNH</strain>
    </source>
</reference>
<organism evidence="1 2">
    <name type="scientific">Cymbomonas tetramitiformis</name>
    <dbReference type="NCBI Taxonomy" id="36881"/>
    <lineage>
        <taxon>Eukaryota</taxon>
        <taxon>Viridiplantae</taxon>
        <taxon>Chlorophyta</taxon>
        <taxon>Pyramimonadophyceae</taxon>
        <taxon>Pyramimonadales</taxon>
        <taxon>Pyramimonadaceae</taxon>
        <taxon>Cymbomonas</taxon>
    </lineage>
</organism>
<name>A0AAE0H3N4_9CHLO</name>